<name>A0ABM4J1X8_ODOVR</name>
<protein>
    <submittedName>
        <fullName evidence="7">DNA mismatch repair protein Msh6 isoform X2</fullName>
    </submittedName>
</protein>
<accession>A0ABM4J1X8</accession>
<evidence type="ECO:0000256" key="2">
    <source>
        <dbReference type="ARBA" id="ARBA00022741"/>
    </source>
</evidence>
<keyword evidence="4" id="KW-0238">DNA-binding</keyword>
<evidence type="ECO:0000313" key="6">
    <source>
        <dbReference type="Proteomes" id="UP001652640"/>
    </source>
</evidence>
<proteinExistence type="inferred from homology"/>
<gene>
    <name evidence="7" type="primary">MSH6</name>
</gene>
<dbReference type="InterPro" id="IPR045076">
    <property type="entry name" value="MutS"/>
</dbReference>
<dbReference type="GeneID" id="110143917"/>
<dbReference type="SUPFAM" id="SSF52540">
    <property type="entry name" value="P-loop containing nucleoside triphosphate hydrolases"/>
    <property type="match status" value="1"/>
</dbReference>
<reference evidence="7" key="2">
    <citation type="submission" date="2025-08" db="UniProtKB">
        <authorList>
            <consortium name="RefSeq"/>
        </authorList>
    </citation>
    <scope>IDENTIFICATION</scope>
    <source>
        <tissue evidence="7">Tongue muscle</tissue>
    </source>
</reference>
<dbReference type="PROSITE" id="PS00486">
    <property type="entry name" value="DNA_MISMATCH_REPAIR_2"/>
    <property type="match status" value="1"/>
</dbReference>
<dbReference type="RefSeq" id="XP_070334085.1">
    <property type="nucleotide sequence ID" value="XM_070477984.1"/>
</dbReference>
<organism evidence="6 7">
    <name type="scientific">Odocoileus virginianus</name>
    <name type="common">White-tailed deer</name>
    <dbReference type="NCBI Taxonomy" id="9874"/>
    <lineage>
        <taxon>Eukaryota</taxon>
        <taxon>Metazoa</taxon>
        <taxon>Chordata</taxon>
        <taxon>Craniata</taxon>
        <taxon>Vertebrata</taxon>
        <taxon>Euteleostomi</taxon>
        <taxon>Mammalia</taxon>
        <taxon>Eutheria</taxon>
        <taxon>Laurasiatheria</taxon>
        <taxon>Artiodactyla</taxon>
        <taxon>Ruminantia</taxon>
        <taxon>Pecora</taxon>
        <taxon>Cervidae</taxon>
        <taxon>Odocoileinae</taxon>
        <taxon>Odocoileus</taxon>
    </lineage>
</organism>
<evidence type="ECO:0000256" key="1">
    <source>
        <dbReference type="ARBA" id="ARBA00006271"/>
    </source>
</evidence>
<reference evidence="6" key="1">
    <citation type="journal article" date="2022" name="J. Hered.">
        <title>A De Novo Chromosome-Level Genome Assembly of the White-Tailed Deer, Odocoileus Virginianus.</title>
        <authorList>
            <person name="London E.W."/>
            <person name="Roca A.L."/>
            <person name="Novakofski J.E."/>
            <person name="Mateus-Pinilla N.E."/>
        </authorList>
    </citation>
    <scope>NUCLEOTIDE SEQUENCE [LARGE SCALE GENOMIC DNA]</scope>
</reference>
<evidence type="ECO:0000259" key="5">
    <source>
        <dbReference type="PROSITE" id="PS00486"/>
    </source>
</evidence>
<dbReference type="Proteomes" id="UP001652640">
    <property type="component" value="Chromosome 2"/>
</dbReference>
<sequence length="288" mass="31915">MCRPIILLPEEDTPPFLDLKGSRHPCITKTFFGDDFIPNDILIGCEEEEEENGKAYCVLVTGPNMGGKSTLMRQAGLLAVMAQVGCYVPAEVCRLTPIDRVFTRLGASDRIMSGESTFFVELSETASILTHATAHSLVLVDELGRGTATFDGTAIANAVVKELAENIKCRTLFSTHYHSLVEDYSQNVAVRLGHMACMVENECEDPSQETITFLYKFIKGACPKSYGFNAARLANLPEEVIQKGHRKAREFEKMTQSLRLFREVCLASERSTVDAEAVHKLLTLIEEL</sequence>
<keyword evidence="3" id="KW-0067">ATP-binding</keyword>
<feature type="domain" description="DNA mismatch repair proteins mutS family" evidence="5">
    <location>
        <begin position="136"/>
        <end position="152"/>
    </location>
</feature>
<dbReference type="Pfam" id="PF00488">
    <property type="entry name" value="MutS_V"/>
    <property type="match status" value="1"/>
</dbReference>
<evidence type="ECO:0000256" key="3">
    <source>
        <dbReference type="ARBA" id="ARBA00022840"/>
    </source>
</evidence>
<comment type="similarity">
    <text evidence="1">Belongs to the DNA mismatch repair MutS family.</text>
</comment>
<dbReference type="SMART" id="SM00534">
    <property type="entry name" value="MUTSac"/>
    <property type="match status" value="1"/>
</dbReference>
<dbReference type="InterPro" id="IPR027417">
    <property type="entry name" value="P-loop_NTPase"/>
</dbReference>
<dbReference type="PANTHER" id="PTHR11361">
    <property type="entry name" value="DNA MISMATCH REPAIR PROTEIN MUTS FAMILY MEMBER"/>
    <property type="match status" value="1"/>
</dbReference>
<dbReference type="InterPro" id="IPR000432">
    <property type="entry name" value="DNA_mismatch_repair_MutS_C"/>
</dbReference>
<keyword evidence="2" id="KW-0547">Nucleotide-binding</keyword>
<keyword evidence="6" id="KW-1185">Reference proteome</keyword>
<evidence type="ECO:0000313" key="7">
    <source>
        <dbReference type="RefSeq" id="XP_070334085.1"/>
    </source>
</evidence>
<dbReference type="PANTHER" id="PTHR11361:SF148">
    <property type="entry name" value="DNA MISMATCH REPAIR PROTEIN MSH6"/>
    <property type="match status" value="1"/>
</dbReference>
<dbReference type="Gene3D" id="3.40.50.300">
    <property type="entry name" value="P-loop containing nucleotide triphosphate hydrolases"/>
    <property type="match status" value="1"/>
</dbReference>
<evidence type="ECO:0000256" key="4">
    <source>
        <dbReference type="ARBA" id="ARBA00023125"/>
    </source>
</evidence>